<reference evidence="10" key="1">
    <citation type="thesis" date="2020" institute="ProQuest LLC" country="789 East Eisenhower Parkway, Ann Arbor, MI, USA">
        <title>Comparative Genomics and Chromosome Evolution.</title>
        <authorList>
            <person name="Mudd A.B."/>
        </authorList>
    </citation>
    <scope>NUCLEOTIDE SEQUENCE</scope>
    <source>
        <strain evidence="10">237g6f4</strain>
        <tissue evidence="10">Blood</tissue>
    </source>
</reference>
<dbReference type="GO" id="GO:0045337">
    <property type="term" value="P:farnesyl diphosphate biosynthetic process"/>
    <property type="evidence" value="ECO:0007669"/>
    <property type="project" value="TreeGrafter"/>
</dbReference>
<evidence type="ECO:0000313" key="11">
    <source>
        <dbReference type="Proteomes" id="UP000824782"/>
    </source>
</evidence>
<feature type="non-terminal residue" evidence="10">
    <location>
        <position position="1"/>
    </location>
</feature>
<feature type="non-terminal residue" evidence="10">
    <location>
        <position position="187"/>
    </location>
</feature>
<proteinExistence type="predicted"/>
<protein>
    <recommendedName>
        <fullName evidence="9">(2E,6E)-farnesyl diphosphate synthase</fullName>
    </recommendedName>
    <alternativeName>
        <fullName evidence="8">Dimethylallyltranstransferase</fullName>
    </alternativeName>
    <alternativeName>
        <fullName evidence="7">Farnesyl diphosphate synthase</fullName>
    </alternativeName>
    <alternativeName>
        <fullName evidence="6">Geranyltranstransferase</fullName>
    </alternativeName>
</protein>
<dbReference type="GO" id="GO:0004337">
    <property type="term" value="F:(2E,6E)-farnesyl diphosphate synthase activity"/>
    <property type="evidence" value="ECO:0007669"/>
    <property type="project" value="TreeGrafter"/>
</dbReference>
<dbReference type="PANTHER" id="PTHR11525:SF0">
    <property type="entry name" value="FARNESYL PYROPHOSPHATE SYNTHASE"/>
    <property type="match status" value="1"/>
</dbReference>
<organism evidence="10 11">
    <name type="scientific">Engystomops pustulosus</name>
    <name type="common">Tungara frog</name>
    <name type="synonym">Physalaemus pustulosus</name>
    <dbReference type="NCBI Taxonomy" id="76066"/>
    <lineage>
        <taxon>Eukaryota</taxon>
        <taxon>Metazoa</taxon>
        <taxon>Chordata</taxon>
        <taxon>Craniata</taxon>
        <taxon>Vertebrata</taxon>
        <taxon>Euteleostomi</taxon>
        <taxon>Amphibia</taxon>
        <taxon>Batrachia</taxon>
        <taxon>Anura</taxon>
        <taxon>Neobatrachia</taxon>
        <taxon>Hyloidea</taxon>
        <taxon>Leptodactylidae</taxon>
        <taxon>Leiuperinae</taxon>
        <taxon>Engystomops</taxon>
    </lineage>
</organism>
<evidence type="ECO:0000256" key="2">
    <source>
        <dbReference type="ARBA" id="ARBA00005035"/>
    </source>
</evidence>
<dbReference type="PANTHER" id="PTHR11525">
    <property type="entry name" value="FARNESYL-PYROPHOSPHATE SYNTHETASE"/>
    <property type="match status" value="1"/>
</dbReference>
<dbReference type="InterPro" id="IPR008949">
    <property type="entry name" value="Isoprenoid_synthase_dom_sf"/>
</dbReference>
<dbReference type="Gene3D" id="1.10.600.10">
    <property type="entry name" value="Farnesyl Diphosphate Synthase"/>
    <property type="match status" value="1"/>
</dbReference>
<comment type="pathway">
    <text evidence="2">Isoprenoid biosynthesis; farnesyl diphosphate biosynthesis; farnesyl diphosphate from geranyl diphosphate and isopentenyl diphosphate: step 1/1.</text>
</comment>
<dbReference type="Proteomes" id="UP000824782">
    <property type="component" value="Unassembled WGS sequence"/>
</dbReference>
<evidence type="ECO:0000256" key="6">
    <source>
        <dbReference type="ARBA" id="ARBA00032380"/>
    </source>
</evidence>
<keyword evidence="5" id="KW-0460">Magnesium</keyword>
<evidence type="ECO:0000256" key="5">
    <source>
        <dbReference type="ARBA" id="ARBA00022842"/>
    </source>
</evidence>
<dbReference type="GO" id="GO:0046872">
    <property type="term" value="F:metal ion binding"/>
    <property type="evidence" value="ECO:0007669"/>
    <property type="project" value="UniProtKB-KW"/>
</dbReference>
<comment type="caution">
    <text evidence="10">The sequence shown here is derived from an EMBL/GenBank/DDBJ whole genome shotgun (WGS) entry which is preliminary data.</text>
</comment>
<evidence type="ECO:0000256" key="8">
    <source>
        <dbReference type="ARBA" id="ARBA00032448"/>
    </source>
</evidence>
<evidence type="ECO:0000256" key="9">
    <source>
        <dbReference type="ARBA" id="ARBA00032873"/>
    </source>
</evidence>
<evidence type="ECO:0000256" key="4">
    <source>
        <dbReference type="ARBA" id="ARBA00022723"/>
    </source>
</evidence>
<evidence type="ECO:0000256" key="3">
    <source>
        <dbReference type="ARBA" id="ARBA00022679"/>
    </source>
</evidence>
<keyword evidence="3" id="KW-0808">Transferase</keyword>
<evidence type="ECO:0000313" key="10">
    <source>
        <dbReference type="EMBL" id="KAG8534615.1"/>
    </source>
</evidence>
<dbReference type="GO" id="GO:0004161">
    <property type="term" value="F:dimethylallyltranstransferase activity"/>
    <property type="evidence" value="ECO:0007669"/>
    <property type="project" value="TreeGrafter"/>
</dbReference>
<name>A0AAV6YIR4_ENGPU</name>
<keyword evidence="11" id="KW-1185">Reference proteome</keyword>
<comment type="pathway">
    <text evidence="1">Isoprenoid biosynthesis; geranyl diphosphate biosynthesis; geranyl diphosphate from dimethylallyl diphosphate and isopentenyl diphosphate: step 1/1.</text>
</comment>
<accession>A0AAV6YIR4</accession>
<dbReference type="EMBL" id="WNYA01097726">
    <property type="protein sequence ID" value="KAG8534615.1"/>
    <property type="molecule type" value="Genomic_DNA"/>
</dbReference>
<keyword evidence="4" id="KW-0479">Metal-binding</keyword>
<dbReference type="SUPFAM" id="SSF48576">
    <property type="entry name" value="Terpenoid synthases"/>
    <property type="match status" value="1"/>
</dbReference>
<dbReference type="GO" id="GO:0005737">
    <property type="term" value="C:cytoplasm"/>
    <property type="evidence" value="ECO:0007669"/>
    <property type="project" value="TreeGrafter"/>
</dbReference>
<gene>
    <name evidence="10" type="ORF">GDO81_019003</name>
</gene>
<evidence type="ECO:0000256" key="7">
    <source>
        <dbReference type="ARBA" id="ARBA00032424"/>
    </source>
</evidence>
<evidence type="ECO:0000256" key="1">
    <source>
        <dbReference type="ARBA" id="ARBA00004932"/>
    </source>
</evidence>
<dbReference type="AlphaFoldDB" id="A0AAV6YIR4"/>
<dbReference type="InterPro" id="IPR039702">
    <property type="entry name" value="FPS1-like"/>
</dbReference>
<sequence length="187" mass="19553">GSCVLGGPLPVIRGPYVLGGPLPVIWGSCVLGGPLLVIRGPCVLGGPLLVIRGSCVLGGPLPVIRGSWGPLPVIRGSCAPGQLTCVSPQVRTMSSLKSSGSAERQEFCSFFDQVVQDLTAQDWGHPEIGDAVSRVREVLEYNAPGGKCNRGMTVLASYRELVGPELHKEGNIQRALAVGWCVELVSA</sequence>